<evidence type="ECO:0000259" key="4">
    <source>
        <dbReference type="PROSITE" id="PS00623"/>
    </source>
</evidence>
<dbReference type="InterPro" id="IPR012132">
    <property type="entry name" value="GMC_OxRdtase"/>
</dbReference>
<dbReference type="STRING" id="1450538.A0A2V5GZS8"/>
<dbReference type="GO" id="GO:0016614">
    <property type="term" value="F:oxidoreductase activity, acting on CH-OH group of donors"/>
    <property type="evidence" value="ECO:0007669"/>
    <property type="project" value="InterPro"/>
</dbReference>
<dbReference type="AlphaFoldDB" id="A0A2V5GZS8"/>
<evidence type="ECO:0000256" key="1">
    <source>
        <dbReference type="ARBA" id="ARBA00010790"/>
    </source>
</evidence>
<dbReference type="PIRSF" id="PIRSF000137">
    <property type="entry name" value="Alcohol_oxidase"/>
    <property type="match status" value="1"/>
</dbReference>
<name>A0A2V5GZS8_ASPV1</name>
<dbReference type="Proteomes" id="UP000249829">
    <property type="component" value="Unassembled WGS sequence"/>
</dbReference>
<keyword evidence="7" id="KW-1185">Reference proteome</keyword>
<dbReference type="SUPFAM" id="SSF54373">
    <property type="entry name" value="FAD-linked reductases, C-terminal domain"/>
    <property type="match status" value="2"/>
</dbReference>
<dbReference type="EMBL" id="KZ825200">
    <property type="protein sequence ID" value="PYI14932.1"/>
    <property type="molecule type" value="Genomic_DNA"/>
</dbReference>
<dbReference type="PROSITE" id="PS00624">
    <property type="entry name" value="GMC_OXRED_2"/>
    <property type="match status" value="1"/>
</dbReference>
<feature type="domain" description="Glucose-methanol-choline oxidoreductase N-terminal" evidence="5">
    <location>
        <begin position="260"/>
        <end position="274"/>
    </location>
</feature>
<accession>A0A2V5GZS8</accession>
<reference evidence="6 7" key="1">
    <citation type="submission" date="2018-02" db="EMBL/GenBank/DDBJ databases">
        <title>The genomes of Aspergillus section Nigri reveals drivers in fungal speciation.</title>
        <authorList>
            <consortium name="DOE Joint Genome Institute"/>
            <person name="Vesth T.C."/>
            <person name="Nybo J."/>
            <person name="Theobald S."/>
            <person name="Brandl J."/>
            <person name="Frisvad J.C."/>
            <person name="Nielsen K.F."/>
            <person name="Lyhne E.K."/>
            <person name="Kogle M.E."/>
            <person name="Kuo A."/>
            <person name="Riley R."/>
            <person name="Clum A."/>
            <person name="Nolan M."/>
            <person name="Lipzen A."/>
            <person name="Salamov A."/>
            <person name="Henrissat B."/>
            <person name="Wiebenga A."/>
            <person name="De vries R.P."/>
            <person name="Grigoriev I.V."/>
            <person name="Mortensen U.H."/>
            <person name="Andersen M.R."/>
            <person name="Baker S.E."/>
        </authorList>
    </citation>
    <scope>NUCLEOTIDE SEQUENCE [LARGE SCALE GENOMIC DNA]</scope>
    <source>
        <strain evidence="6 7">CBS 115571</strain>
    </source>
</reference>
<keyword evidence="3" id="KW-0285">Flavoprotein</keyword>
<dbReference type="PANTHER" id="PTHR11552">
    <property type="entry name" value="GLUCOSE-METHANOL-CHOLINE GMC OXIDOREDUCTASE"/>
    <property type="match status" value="1"/>
</dbReference>
<dbReference type="PROSITE" id="PS00623">
    <property type="entry name" value="GMC_OXRED_1"/>
    <property type="match status" value="1"/>
</dbReference>
<keyword evidence="2 3" id="KW-0274">FAD</keyword>
<dbReference type="SUPFAM" id="SSF51905">
    <property type="entry name" value="FAD/NAD(P)-binding domain"/>
    <property type="match status" value="1"/>
</dbReference>
<evidence type="ECO:0000313" key="6">
    <source>
        <dbReference type="EMBL" id="PYI14932.1"/>
    </source>
</evidence>
<evidence type="ECO:0000256" key="3">
    <source>
        <dbReference type="RuleBase" id="RU003968"/>
    </source>
</evidence>
<dbReference type="Gene3D" id="3.30.560.10">
    <property type="entry name" value="Glucose Oxidase, domain 3"/>
    <property type="match status" value="2"/>
</dbReference>
<sequence length="627" mass="67513">MATAYDFVVVGGGTAGLVVASRLSEDPSISVLVLEAGADMTADPRVNIPVFYAALLGSDADWKFQSSPQPGLNGRVLGLNQGKALGGSSSLNAHVFVPPFKGAVDAWEELGNPGWNWAMLKDYFAKAYTSPTVAQGARGNLAIEEWPGMNETKGPIQASFGNETHPIRRAWANLFRSSGQCNAGDPFIHSSVGSFSCLASIDSQGKRSNSASAYYKPAELRQNIDILTNSLVERVLFDESKPPRAIGTVQAKSEVILAAGAFQSPKILQLSGVGKAELLAQHGIVVVMDLPGVGQNLQDHMISYTAFQAKPELETKDSLVRQEPEAIGQAMQEYAATHSGPLASLGVHTYAYLPLPEPDQKALQVLITNDVPENSQHRATQAYYDIAKVTLLDPKQPSAAYLSALGQTNYSKDLKDGTIPAASPGKFVTLGVMLSQPLSRGSVQIVWEAFFTPDSSSFTCHLSIPPSLFTSRISIKSDEKNPSTCNNPETPPIIDPGYLSNPLDLEVMARHLLCIKKLAQSPQLGELLEQPLKFRDPDADFQGNLDAAKKYARDNLVSMWHFAGTCSMLPREKDGVVDSHLKVHGIDGLRVVDASAIPLISTANLQATVYAFAERAADLIKQDRKSE</sequence>
<feature type="binding site" evidence="2">
    <location>
        <begin position="560"/>
        <end position="561"/>
    </location>
    <ligand>
        <name>FAD</name>
        <dbReference type="ChEBI" id="CHEBI:57692"/>
    </ligand>
</feature>
<dbReference type="InterPro" id="IPR000172">
    <property type="entry name" value="GMC_OxRdtase_N"/>
</dbReference>
<protein>
    <submittedName>
        <fullName evidence="6">Choline dehydrogenase</fullName>
    </submittedName>
</protein>
<dbReference type="Pfam" id="PF00732">
    <property type="entry name" value="GMC_oxred_N"/>
    <property type="match status" value="1"/>
</dbReference>
<dbReference type="Pfam" id="PF05199">
    <property type="entry name" value="GMC_oxred_C"/>
    <property type="match status" value="1"/>
</dbReference>
<evidence type="ECO:0000256" key="2">
    <source>
        <dbReference type="PIRSR" id="PIRSR000137-2"/>
    </source>
</evidence>
<dbReference type="InterPro" id="IPR007867">
    <property type="entry name" value="GMC_OxRtase_C"/>
</dbReference>
<evidence type="ECO:0000259" key="5">
    <source>
        <dbReference type="PROSITE" id="PS00624"/>
    </source>
</evidence>
<evidence type="ECO:0000313" key="7">
    <source>
        <dbReference type="Proteomes" id="UP000249829"/>
    </source>
</evidence>
<comment type="similarity">
    <text evidence="1 3">Belongs to the GMC oxidoreductase family.</text>
</comment>
<gene>
    <name evidence="6" type="ORF">BO99DRAFT_484885</name>
</gene>
<dbReference type="GO" id="GO:0050660">
    <property type="term" value="F:flavin adenine dinucleotide binding"/>
    <property type="evidence" value="ECO:0007669"/>
    <property type="project" value="InterPro"/>
</dbReference>
<feature type="binding site" evidence="2">
    <location>
        <begin position="92"/>
        <end position="95"/>
    </location>
    <ligand>
        <name>FAD</name>
        <dbReference type="ChEBI" id="CHEBI:57692"/>
    </ligand>
</feature>
<dbReference type="InterPro" id="IPR036188">
    <property type="entry name" value="FAD/NAD-bd_sf"/>
</dbReference>
<dbReference type="PANTHER" id="PTHR11552:SF210">
    <property type="entry name" value="GLUCOSE-METHANOL-CHOLINE OXIDOREDUCTASE N-TERMINAL DOMAIN-CONTAINING PROTEIN-RELATED"/>
    <property type="match status" value="1"/>
</dbReference>
<comment type="cofactor">
    <cofactor evidence="2">
        <name>FAD</name>
        <dbReference type="ChEBI" id="CHEBI:57692"/>
    </cofactor>
</comment>
<feature type="binding site" evidence="2">
    <location>
        <position position="232"/>
    </location>
    <ligand>
        <name>FAD</name>
        <dbReference type="ChEBI" id="CHEBI:57692"/>
    </ligand>
</feature>
<dbReference type="Gene3D" id="3.50.50.60">
    <property type="entry name" value="FAD/NAD(P)-binding domain"/>
    <property type="match status" value="2"/>
</dbReference>
<organism evidence="6 7">
    <name type="scientific">Aspergillus violaceofuscus (strain CBS 115571)</name>
    <dbReference type="NCBI Taxonomy" id="1450538"/>
    <lineage>
        <taxon>Eukaryota</taxon>
        <taxon>Fungi</taxon>
        <taxon>Dikarya</taxon>
        <taxon>Ascomycota</taxon>
        <taxon>Pezizomycotina</taxon>
        <taxon>Eurotiomycetes</taxon>
        <taxon>Eurotiomycetidae</taxon>
        <taxon>Eurotiales</taxon>
        <taxon>Aspergillaceae</taxon>
        <taxon>Aspergillus</taxon>
    </lineage>
</organism>
<proteinExistence type="inferred from homology"/>
<feature type="domain" description="Glucose-methanol-choline oxidoreductase N-terminal" evidence="4">
    <location>
        <begin position="82"/>
        <end position="105"/>
    </location>
</feature>
<dbReference type="OMA" id="DADWKFQ"/>